<gene>
    <name evidence="1" type="ORF">CPELLU_LOCUS2864</name>
</gene>
<dbReference type="Gene3D" id="2.60.120.920">
    <property type="match status" value="1"/>
</dbReference>
<evidence type="ECO:0000313" key="2">
    <source>
        <dbReference type="Proteomes" id="UP000789759"/>
    </source>
</evidence>
<dbReference type="EMBL" id="CAJVQA010001303">
    <property type="protein sequence ID" value="CAG8509876.1"/>
    <property type="molecule type" value="Genomic_DNA"/>
</dbReference>
<evidence type="ECO:0000313" key="1">
    <source>
        <dbReference type="EMBL" id="CAG8509876.1"/>
    </source>
</evidence>
<sequence>MASPTAWNIDNIHSFLTVNSSGLRVNYTGPGENDCDVAAIRTNKPIPRQCELFYFEIDIIDQGKYAVIGIGFCTKELDKNDNQLPGNYKLSSNIN</sequence>
<protein>
    <submittedName>
        <fullName evidence="1">2140_t:CDS:1</fullName>
    </submittedName>
</protein>
<accession>A0A9N8ZX97</accession>
<dbReference type="InterPro" id="IPR013320">
    <property type="entry name" value="ConA-like_dom_sf"/>
</dbReference>
<organism evidence="1 2">
    <name type="scientific">Cetraspora pellucida</name>
    <dbReference type="NCBI Taxonomy" id="1433469"/>
    <lineage>
        <taxon>Eukaryota</taxon>
        <taxon>Fungi</taxon>
        <taxon>Fungi incertae sedis</taxon>
        <taxon>Mucoromycota</taxon>
        <taxon>Glomeromycotina</taxon>
        <taxon>Glomeromycetes</taxon>
        <taxon>Diversisporales</taxon>
        <taxon>Gigasporaceae</taxon>
        <taxon>Cetraspora</taxon>
    </lineage>
</organism>
<name>A0A9N8ZX97_9GLOM</name>
<keyword evidence="2" id="KW-1185">Reference proteome</keyword>
<dbReference type="Proteomes" id="UP000789759">
    <property type="component" value="Unassembled WGS sequence"/>
</dbReference>
<comment type="caution">
    <text evidence="1">The sequence shown here is derived from an EMBL/GenBank/DDBJ whole genome shotgun (WGS) entry which is preliminary data.</text>
</comment>
<reference evidence="1" key="1">
    <citation type="submission" date="2021-06" db="EMBL/GenBank/DDBJ databases">
        <authorList>
            <person name="Kallberg Y."/>
            <person name="Tangrot J."/>
            <person name="Rosling A."/>
        </authorList>
    </citation>
    <scope>NUCLEOTIDE SEQUENCE</scope>
    <source>
        <strain evidence="1">FL966</strain>
    </source>
</reference>
<dbReference type="SUPFAM" id="SSF49899">
    <property type="entry name" value="Concanavalin A-like lectins/glucanases"/>
    <property type="match status" value="1"/>
</dbReference>
<dbReference type="OrthoDB" id="25503at2759"/>
<dbReference type="InterPro" id="IPR043136">
    <property type="entry name" value="B30.2/SPRY_sf"/>
</dbReference>
<dbReference type="AlphaFoldDB" id="A0A9N8ZX97"/>
<proteinExistence type="predicted"/>